<dbReference type="EMBL" id="BMDY01000007">
    <property type="protein sequence ID" value="GGB01946.1"/>
    <property type="molecule type" value="Genomic_DNA"/>
</dbReference>
<keyword evidence="3" id="KW-1185">Reference proteome</keyword>
<evidence type="ECO:0000313" key="2">
    <source>
        <dbReference type="EMBL" id="GGB01946.1"/>
    </source>
</evidence>
<evidence type="ECO:0000256" key="1">
    <source>
        <dbReference type="SAM" id="Phobius"/>
    </source>
</evidence>
<keyword evidence="1" id="KW-0812">Transmembrane</keyword>
<keyword evidence="1" id="KW-1133">Transmembrane helix</keyword>
<sequence>MSEILLCNQPTKVDFLSKYCGIDSNLIHAKECSKPVSISAFTPYALGPELNTLDSHIISRLSTPKVANNLTNLSLSFGADNTIALAEMTKKLQEYNVGLVGASTSVYANRLGGFAGAVKQYQDALMAYRGAMNSNAATKTIAKQKAFKAFQNLQFRFRQELNAINVGVRARRGTPLSSATRATNIARSSRNVVKLNVTSQVQAHNLVKFTQHAKFLGNGLAVIDFTSRIGNVHSSYKAGGEWERELFIESSSFAFSAIAGSIALKAGLGLLMVATPVGWVGLIVGGLAVAGTAAAVSIGVNGLVKENSGSWYDSIMKSIGIL</sequence>
<gene>
    <name evidence="2" type="ORF">GCM10007414_13970</name>
</gene>
<reference evidence="3" key="1">
    <citation type="journal article" date="2019" name="Int. J. Syst. Evol. Microbiol.">
        <title>The Global Catalogue of Microorganisms (GCM) 10K type strain sequencing project: providing services to taxonomists for standard genome sequencing and annotation.</title>
        <authorList>
            <consortium name="The Broad Institute Genomics Platform"/>
            <consortium name="The Broad Institute Genome Sequencing Center for Infectious Disease"/>
            <person name="Wu L."/>
            <person name="Ma J."/>
        </authorList>
    </citation>
    <scope>NUCLEOTIDE SEQUENCE [LARGE SCALE GENOMIC DNA]</scope>
    <source>
        <strain evidence="3">CGMCC 1.10131</strain>
    </source>
</reference>
<organism evidence="2 3">
    <name type="scientific">Agarivorans gilvus</name>
    <dbReference type="NCBI Taxonomy" id="680279"/>
    <lineage>
        <taxon>Bacteria</taxon>
        <taxon>Pseudomonadati</taxon>
        <taxon>Pseudomonadota</taxon>
        <taxon>Gammaproteobacteria</taxon>
        <taxon>Alteromonadales</taxon>
        <taxon>Alteromonadaceae</taxon>
        <taxon>Agarivorans</taxon>
    </lineage>
</organism>
<keyword evidence="1" id="KW-0472">Membrane</keyword>
<evidence type="ECO:0000313" key="3">
    <source>
        <dbReference type="Proteomes" id="UP000651977"/>
    </source>
</evidence>
<evidence type="ECO:0008006" key="4">
    <source>
        <dbReference type="Google" id="ProtNLM"/>
    </source>
</evidence>
<feature type="transmembrane region" description="Helical" evidence="1">
    <location>
        <begin position="253"/>
        <end position="273"/>
    </location>
</feature>
<comment type="caution">
    <text evidence="2">The sequence shown here is derived from an EMBL/GenBank/DDBJ whole genome shotgun (WGS) entry which is preliminary data.</text>
</comment>
<dbReference type="Proteomes" id="UP000651977">
    <property type="component" value="Unassembled WGS sequence"/>
</dbReference>
<proteinExistence type="predicted"/>
<name>A0ABQ1I0L2_9ALTE</name>
<dbReference type="RefSeq" id="WP_055734496.1">
    <property type="nucleotide sequence ID" value="NZ_BMDY01000007.1"/>
</dbReference>
<protein>
    <recommendedName>
        <fullName evidence="4">Channel forming colicins domain-containing protein</fullName>
    </recommendedName>
</protein>
<accession>A0ABQ1I0L2</accession>
<feature type="transmembrane region" description="Helical" evidence="1">
    <location>
        <begin position="279"/>
        <end position="304"/>
    </location>
</feature>